<dbReference type="AlphaFoldDB" id="A0A0S7BW23"/>
<dbReference type="InterPro" id="IPR029044">
    <property type="entry name" value="Nucleotide-diphossugar_trans"/>
</dbReference>
<accession>A0A0S7BW23</accession>
<dbReference type="Gene3D" id="3.90.550.10">
    <property type="entry name" value="Spore Coat Polysaccharide Biosynthesis Protein SpsA, Chain A"/>
    <property type="match status" value="1"/>
</dbReference>
<evidence type="ECO:0000313" key="2">
    <source>
        <dbReference type="Proteomes" id="UP000053091"/>
    </source>
</evidence>
<evidence type="ECO:0000313" key="1">
    <source>
        <dbReference type="EMBL" id="GAP42354.1"/>
    </source>
</evidence>
<dbReference type="Proteomes" id="UP000053091">
    <property type="component" value="Unassembled WGS sequence"/>
</dbReference>
<name>A0A0S7BW23_9BACT</name>
<organism evidence="1">
    <name type="scientific">Lentimicrobium saccharophilum</name>
    <dbReference type="NCBI Taxonomy" id="1678841"/>
    <lineage>
        <taxon>Bacteria</taxon>
        <taxon>Pseudomonadati</taxon>
        <taxon>Bacteroidota</taxon>
        <taxon>Bacteroidia</taxon>
        <taxon>Bacteroidales</taxon>
        <taxon>Lentimicrobiaceae</taxon>
        <taxon>Lentimicrobium</taxon>
    </lineage>
</organism>
<gene>
    <name evidence="1" type="ORF">TBC1_11483</name>
</gene>
<dbReference type="RefSeq" id="WP_062037959.1">
    <property type="nucleotide sequence ID" value="NZ_DF968182.1"/>
</dbReference>
<dbReference type="STRING" id="1678841.TBC1_11483"/>
<dbReference type="EMBL" id="DF968182">
    <property type="protein sequence ID" value="GAP42354.1"/>
    <property type="molecule type" value="Genomic_DNA"/>
</dbReference>
<dbReference type="SUPFAM" id="SSF53448">
    <property type="entry name" value="Nucleotide-diphospho-sugar transferases"/>
    <property type="match status" value="1"/>
</dbReference>
<sequence>MNIPVLFIPFARPVYARQTFEAIKKAKPVKLYIYIDKARKDHPDEIIGNNEVAGLINDVDWECDLKTFVREENVGVYKSILTAIDWVFENEEQAIVFEEDCKPSVAFFDFCEQLLNLYKDNQQVWVISGNNFIEGFNPNNYDYFFSPFAYQWGWATWRDRWLRVKRDGFNVNKIIEYDLYRQLYGMRSAAAQAYKWLGKQQDKDGYYRPVSWDFMFQMSMRINGGFGIVPKMNLVANIGVVGTHSSKTNKITHNRPLPDLDKYLIIKHPPFVVSDFKFTRKFYLEVEREKDTFYIKKIYRFLKRRMTSLFKKNHD</sequence>
<reference evidence="1" key="1">
    <citation type="journal article" date="2015" name="Genome Announc.">
        <title>Draft Genome Sequence of Bacteroidales Strain TBC1, a Novel Isolate from a Methanogenic Wastewater Treatment System.</title>
        <authorList>
            <person name="Tourlousse D.M."/>
            <person name="Matsuura N."/>
            <person name="Sun L."/>
            <person name="Toyonaga M."/>
            <person name="Kuroda K."/>
            <person name="Ohashi A."/>
            <person name="Cruz R."/>
            <person name="Yamaguchi T."/>
            <person name="Sekiguchi Y."/>
        </authorList>
    </citation>
    <scope>NUCLEOTIDE SEQUENCE [LARGE SCALE GENOMIC DNA]</scope>
    <source>
        <strain evidence="1">TBC1</strain>
    </source>
</reference>
<protein>
    <submittedName>
        <fullName evidence="1">Uncharacterized protein</fullName>
    </submittedName>
</protein>
<proteinExistence type="predicted"/>
<keyword evidence="2" id="KW-1185">Reference proteome</keyword>
<dbReference type="OrthoDB" id="9785375at2"/>